<dbReference type="InterPro" id="IPR023561">
    <property type="entry name" value="Carbonic_anhydrase_a-class"/>
</dbReference>
<organism evidence="3 4">
    <name type="scientific">Paramecium octaurelia</name>
    <dbReference type="NCBI Taxonomy" id="43137"/>
    <lineage>
        <taxon>Eukaryota</taxon>
        <taxon>Sar</taxon>
        <taxon>Alveolata</taxon>
        <taxon>Ciliophora</taxon>
        <taxon>Intramacronucleata</taxon>
        <taxon>Oligohymenophorea</taxon>
        <taxon>Peniculida</taxon>
        <taxon>Parameciidae</taxon>
        <taxon>Paramecium</taxon>
    </lineage>
</organism>
<dbReference type="InterPro" id="IPR041891">
    <property type="entry name" value="Alpha_CA_prokaryot-like"/>
</dbReference>
<evidence type="ECO:0000313" key="3">
    <source>
        <dbReference type="EMBL" id="CAD8192921.1"/>
    </source>
</evidence>
<dbReference type="InterPro" id="IPR001148">
    <property type="entry name" value="CA_dom"/>
</dbReference>
<sequence>MNILVLIFFGVSYANTPVKEYGQCLDETLAQSPIQLKPPFGHIELTLEFEFLEARDLSIKHTGYELVCQGAFGFVKHNNKIFNAYQVKFKSPSEHSLSENDYFYPIEMQIFLISQQKFRIGFSVFFRLNKDHTENALLAKFGFGKNIIKELQPGDFYVVPEAIDLGVLFDETDKFLVYQGSDTFPPCGQMVWLTLFKIYDMSSNQAIDFPELLLYSVREQKEMKRPIYANFDPALFIITDGEMNTKQDLKTQRTRNQVDKKLVKDNFYIYGASEGLELDGFVFTASGQSGGKIVRTEDFFIIKLKPEAKDVQEDAKEIEQQPIDSQSQQEQTENSNIEQPIDVQENSIPEDFEETDPYNKDESKEPQELNGQDNTKEGGDADRKSKLDMHSRIKERQASKSKDKINEYNENQIKEKQEQQKLEEQQEEGDIISEMDQFKNWPRLCQTGKSQSPIILDLRNLLKQPIKEPILSYYVVPKELYLSNDGYQLKLISDPGGFGALSWNGKIYQALELNFHTPSEHTIGENQFRMNCEIQIMHKSIDGDILYLVLFLHNTYPNESNEFLEQIGLPSSKSINYRAVEKGELIQISKEIKLADLVRDVSEFVYYTGSLTVPPCVENIQYVIRRSRLPISLTQIENMQRLIGKKENFRPIQNLNGRNLFTN</sequence>
<dbReference type="GO" id="GO:0008270">
    <property type="term" value="F:zinc ion binding"/>
    <property type="evidence" value="ECO:0007669"/>
    <property type="project" value="InterPro"/>
</dbReference>
<gene>
    <name evidence="3" type="ORF">POCTA_138.1.T1030121</name>
</gene>
<keyword evidence="4" id="KW-1185">Reference proteome</keyword>
<feature type="region of interest" description="Disordered" evidence="1">
    <location>
        <begin position="312"/>
        <end position="405"/>
    </location>
</feature>
<dbReference type="Proteomes" id="UP000683925">
    <property type="component" value="Unassembled WGS sequence"/>
</dbReference>
<dbReference type="PROSITE" id="PS00018">
    <property type="entry name" value="EF_HAND_1"/>
    <property type="match status" value="1"/>
</dbReference>
<reference evidence="3" key="1">
    <citation type="submission" date="2021-01" db="EMBL/GenBank/DDBJ databases">
        <authorList>
            <consortium name="Genoscope - CEA"/>
            <person name="William W."/>
        </authorList>
    </citation>
    <scope>NUCLEOTIDE SEQUENCE</scope>
</reference>
<dbReference type="Pfam" id="PF00194">
    <property type="entry name" value="Carb_anhydrase"/>
    <property type="match status" value="2"/>
</dbReference>
<feature type="compositionally biased region" description="Low complexity" evidence="1">
    <location>
        <begin position="320"/>
        <end position="339"/>
    </location>
</feature>
<proteinExistence type="predicted"/>
<name>A0A8S1WWG2_PAROT</name>
<dbReference type="AlphaFoldDB" id="A0A8S1WWG2"/>
<feature type="compositionally biased region" description="Basic and acidic residues" evidence="1">
    <location>
        <begin position="374"/>
        <end position="405"/>
    </location>
</feature>
<dbReference type="PANTHER" id="PTHR18952:SF208">
    <property type="entry name" value="CARBONIC ANHYDRASE XA-RELATED"/>
    <property type="match status" value="1"/>
</dbReference>
<dbReference type="OMA" id="NCEIQIM"/>
<accession>A0A8S1WWG2</accession>
<evidence type="ECO:0000259" key="2">
    <source>
        <dbReference type="PROSITE" id="PS51144"/>
    </source>
</evidence>
<dbReference type="PANTHER" id="PTHR18952">
    <property type="entry name" value="CARBONIC ANHYDRASE"/>
    <property type="match status" value="1"/>
</dbReference>
<dbReference type="InterPro" id="IPR018247">
    <property type="entry name" value="EF_Hand_1_Ca_BS"/>
</dbReference>
<evidence type="ECO:0000313" key="4">
    <source>
        <dbReference type="Proteomes" id="UP000683925"/>
    </source>
</evidence>
<dbReference type="SMART" id="SM01057">
    <property type="entry name" value="Carb_anhydrase"/>
    <property type="match status" value="1"/>
</dbReference>
<evidence type="ECO:0000256" key="1">
    <source>
        <dbReference type="SAM" id="MobiDB-lite"/>
    </source>
</evidence>
<feature type="compositionally biased region" description="Basic and acidic residues" evidence="1">
    <location>
        <begin position="357"/>
        <end position="367"/>
    </location>
</feature>
<dbReference type="GO" id="GO:0004089">
    <property type="term" value="F:carbonate dehydratase activity"/>
    <property type="evidence" value="ECO:0007669"/>
    <property type="project" value="UniProtKB-EC"/>
</dbReference>
<feature type="domain" description="Alpha-carbonic anhydrase" evidence="2">
    <location>
        <begin position="427"/>
        <end position="663"/>
    </location>
</feature>
<dbReference type="OrthoDB" id="429145at2759"/>
<comment type="caution">
    <text evidence="3">The sequence shown here is derived from an EMBL/GenBank/DDBJ whole genome shotgun (WGS) entry which is preliminary data.</text>
</comment>
<protein>
    <recommendedName>
        <fullName evidence="2">Alpha-carbonic anhydrase domain-containing protein</fullName>
    </recommendedName>
</protein>
<dbReference type="CDD" id="cd03124">
    <property type="entry name" value="alpha_CA_prokaryotic_like"/>
    <property type="match status" value="1"/>
</dbReference>
<dbReference type="EMBL" id="CAJJDP010000103">
    <property type="protein sequence ID" value="CAD8192921.1"/>
    <property type="molecule type" value="Genomic_DNA"/>
</dbReference>
<dbReference type="PROSITE" id="PS51144">
    <property type="entry name" value="ALPHA_CA_2"/>
    <property type="match status" value="1"/>
</dbReference>